<evidence type="ECO:0000313" key="4">
    <source>
        <dbReference type="Proteomes" id="UP000014074"/>
    </source>
</evidence>
<evidence type="ECO:0000313" key="3">
    <source>
        <dbReference type="EMBL" id="EON99720.1"/>
    </source>
</evidence>
<feature type="coiled-coil region" evidence="1">
    <location>
        <begin position="504"/>
        <end position="531"/>
    </location>
</feature>
<dbReference type="EMBL" id="KB933133">
    <property type="protein sequence ID" value="EON99720.1"/>
    <property type="molecule type" value="Genomic_DNA"/>
</dbReference>
<evidence type="ECO:0000256" key="1">
    <source>
        <dbReference type="SAM" id="Coils"/>
    </source>
</evidence>
<dbReference type="OrthoDB" id="5314201at2759"/>
<dbReference type="RefSeq" id="XP_007915487.1">
    <property type="nucleotide sequence ID" value="XM_007917296.1"/>
</dbReference>
<dbReference type="AlphaFoldDB" id="R8BK72"/>
<proteinExistence type="predicted"/>
<reference evidence="4" key="1">
    <citation type="journal article" date="2013" name="Genome Announc.">
        <title>Draft genome sequence of the ascomycete Phaeoacremonium aleophilum strain UCR-PA7, a causal agent of the esca disease complex in grapevines.</title>
        <authorList>
            <person name="Blanco-Ulate B."/>
            <person name="Rolshausen P."/>
            <person name="Cantu D."/>
        </authorList>
    </citation>
    <scope>NUCLEOTIDE SEQUENCE [LARGE SCALE GENOMIC DNA]</scope>
    <source>
        <strain evidence="4">UCR-PA7</strain>
    </source>
</reference>
<dbReference type="KEGG" id="tmn:UCRPA7_4745"/>
<keyword evidence="1" id="KW-0175">Coiled coil</keyword>
<organism evidence="3 4">
    <name type="scientific">Phaeoacremonium minimum (strain UCR-PA7)</name>
    <name type="common">Esca disease fungus</name>
    <name type="synonym">Togninia minima</name>
    <dbReference type="NCBI Taxonomy" id="1286976"/>
    <lineage>
        <taxon>Eukaryota</taxon>
        <taxon>Fungi</taxon>
        <taxon>Dikarya</taxon>
        <taxon>Ascomycota</taxon>
        <taxon>Pezizomycotina</taxon>
        <taxon>Sordariomycetes</taxon>
        <taxon>Sordariomycetidae</taxon>
        <taxon>Togniniales</taxon>
        <taxon>Togniniaceae</taxon>
        <taxon>Phaeoacremonium</taxon>
    </lineage>
</organism>
<keyword evidence="4" id="KW-1185">Reference proteome</keyword>
<feature type="region of interest" description="Disordered" evidence="2">
    <location>
        <begin position="355"/>
        <end position="406"/>
    </location>
</feature>
<evidence type="ECO:0000256" key="2">
    <source>
        <dbReference type="SAM" id="MobiDB-lite"/>
    </source>
</evidence>
<dbReference type="GeneID" id="19325227"/>
<accession>R8BK72</accession>
<protein>
    <recommendedName>
        <fullName evidence="5">HAUS augmin-like complex subunit 3 N-terminal domain-containing protein</fullName>
    </recommendedName>
</protein>
<gene>
    <name evidence="3" type="ORF">UCRPA7_4745</name>
</gene>
<name>R8BK72_PHAM7</name>
<dbReference type="Proteomes" id="UP000014074">
    <property type="component" value="Unassembled WGS sequence"/>
</dbReference>
<dbReference type="eggNOG" id="ENOG502SQZ7">
    <property type="taxonomic scope" value="Eukaryota"/>
</dbReference>
<dbReference type="HOGENOM" id="CLU_027731_0_0_1"/>
<evidence type="ECO:0008006" key="5">
    <source>
        <dbReference type="Google" id="ProtNLM"/>
    </source>
</evidence>
<sequence>MAEAAMNYEDLVKVLRAHDISIDNASLKAAWDDETQGRVLSEWAGLHLAPDTLLSADELNLYAALEKTGKAERLAETQAYSSTLFFNDDDIKAAIEELTRSTEAISKQTEALRQQQDALKRLVGSHSKGGESRSSLESRRLAKWETDRKALSSAVENMSHGLEFRISDIEQQTKGLGAGLRQTVDSLFQSDDKLLSSLQKLGWELETEDPEEQESIQKLRDICARLIKYTVEAIRTKLDRVYLETLESSKRTGDRPQVSKDDLVLLQEEVESLYSEILPVAQMSVEQQYLEPALKSLAAKNGDSQSRSAAAVTYIHSCFDYLLEHIEMLSARIEAFKGHQAATSTVLATARAEVSATIQSPSKSRRRPTVTASPTRRRKSSGHGGSPVRMRTLSTSRRRSSGGLDESPLEQLLRGLALSLPQTEDGTASATLDKEQLTFLSRTLGERSDKAADVARNVQEAFESAVTSQLSDARQALQAVRDSVLAESPFGEVTLVDPEIDGSIVVLAQEVQRVQSELQGVEKDMVAVKKRNAKKDELINRWGR</sequence>